<organism evidence="1 2">
    <name type="scientific">Pararobbsia alpina</name>
    <dbReference type="NCBI Taxonomy" id="621374"/>
    <lineage>
        <taxon>Bacteria</taxon>
        <taxon>Pseudomonadati</taxon>
        <taxon>Pseudomonadota</taxon>
        <taxon>Betaproteobacteria</taxon>
        <taxon>Burkholderiales</taxon>
        <taxon>Burkholderiaceae</taxon>
        <taxon>Pararobbsia</taxon>
    </lineage>
</organism>
<keyword evidence="2" id="KW-1185">Reference proteome</keyword>
<evidence type="ECO:0000313" key="2">
    <source>
        <dbReference type="Proteomes" id="UP000494115"/>
    </source>
</evidence>
<evidence type="ECO:0008006" key="3">
    <source>
        <dbReference type="Google" id="ProtNLM"/>
    </source>
</evidence>
<gene>
    <name evidence="1" type="ORF">LMG28138_01718</name>
</gene>
<sequence length="70" mass="6892">MSTAYRCRRTIVKKGFEAFAVAAVVAGLGACAGDGGSMGGAGGPIRDLNCQFGSPCGNAQGIGPQSSLAR</sequence>
<name>A0A6S7BA17_9BURK</name>
<dbReference type="PROSITE" id="PS51257">
    <property type="entry name" value="PROKAR_LIPOPROTEIN"/>
    <property type="match status" value="1"/>
</dbReference>
<proteinExistence type="predicted"/>
<dbReference type="EMBL" id="CADIKM010000006">
    <property type="protein sequence ID" value="CAB3784037.1"/>
    <property type="molecule type" value="Genomic_DNA"/>
</dbReference>
<accession>A0A6S7BA17</accession>
<reference evidence="1 2" key="1">
    <citation type="submission" date="2020-04" db="EMBL/GenBank/DDBJ databases">
        <authorList>
            <person name="De Canck E."/>
        </authorList>
    </citation>
    <scope>NUCLEOTIDE SEQUENCE [LARGE SCALE GENOMIC DNA]</scope>
    <source>
        <strain evidence="1 2">LMG 28138</strain>
    </source>
</reference>
<dbReference type="Proteomes" id="UP000494115">
    <property type="component" value="Unassembled WGS sequence"/>
</dbReference>
<dbReference type="AlphaFoldDB" id="A0A6S7BA17"/>
<protein>
    <recommendedName>
        <fullName evidence="3">Lipoprotein</fullName>
    </recommendedName>
</protein>
<evidence type="ECO:0000313" key="1">
    <source>
        <dbReference type="EMBL" id="CAB3784037.1"/>
    </source>
</evidence>